<dbReference type="Pfam" id="PF05284">
    <property type="entry name" value="DUF736"/>
    <property type="match status" value="1"/>
</dbReference>
<sequence length="51" mass="5902">MIGAAWRRTLNDDRSYHAINLNEFSFTVPIYAYQVEGEGGLSLIWSRPNRD</sequence>
<comment type="caution">
    <text evidence="1">The sequence shown here is derived from an EMBL/GenBank/DDBJ whole genome shotgun (WGS) entry which is preliminary data.</text>
</comment>
<organism evidence="1 2">
    <name type="scientific">Ancylobacter oerskovii</name>
    <dbReference type="NCBI Taxonomy" id="459519"/>
    <lineage>
        <taxon>Bacteria</taxon>
        <taxon>Pseudomonadati</taxon>
        <taxon>Pseudomonadota</taxon>
        <taxon>Alphaproteobacteria</taxon>
        <taxon>Hyphomicrobiales</taxon>
        <taxon>Xanthobacteraceae</taxon>
        <taxon>Ancylobacter</taxon>
    </lineage>
</organism>
<evidence type="ECO:0000313" key="1">
    <source>
        <dbReference type="EMBL" id="MFD2143490.1"/>
    </source>
</evidence>
<dbReference type="RefSeq" id="WP_213351865.1">
    <property type="nucleotide sequence ID" value="NZ_JAHBGB010000012.1"/>
</dbReference>
<proteinExistence type="predicted"/>
<evidence type="ECO:0000313" key="2">
    <source>
        <dbReference type="Proteomes" id="UP001597299"/>
    </source>
</evidence>
<reference evidence="2" key="1">
    <citation type="journal article" date="2019" name="Int. J. Syst. Evol. Microbiol.">
        <title>The Global Catalogue of Microorganisms (GCM) 10K type strain sequencing project: providing services to taxonomists for standard genome sequencing and annotation.</title>
        <authorList>
            <consortium name="The Broad Institute Genomics Platform"/>
            <consortium name="The Broad Institute Genome Sequencing Center for Infectious Disease"/>
            <person name="Wu L."/>
            <person name="Ma J."/>
        </authorList>
    </citation>
    <scope>NUCLEOTIDE SEQUENCE [LARGE SCALE GENOMIC DNA]</scope>
    <source>
        <strain evidence="2">CCM 7435</strain>
    </source>
</reference>
<name>A0ABW4Z4I0_9HYPH</name>
<keyword evidence="2" id="KW-1185">Reference proteome</keyword>
<dbReference type="InterPro" id="IPR007948">
    <property type="entry name" value="DUF736"/>
</dbReference>
<dbReference type="EMBL" id="JBHUHD010000004">
    <property type="protein sequence ID" value="MFD2143490.1"/>
    <property type="molecule type" value="Genomic_DNA"/>
</dbReference>
<dbReference type="Proteomes" id="UP001597299">
    <property type="component" value="Unassembled WGS sequence"/>
</dbReference>
<gene>
    <name evidence="1" type="ORF">ACFSNC_24135</name>
</gene>
<accession>A0ABW4Z4I0</accession>
<protein>
    <submittedName>
        <fullName evidence="1">DUF736 family protein</fullName>
    </submittedName>
</protein>